<name>A0ABX7QSA4_9GAMM</name>
<dbReference type="InterPro" id="IPR011089">
    <property type="entry name" value="GmrSD_C"/>
</dbReference>
<dbReference type="Pfam" id="PF07510">
    <property type="entry name" value="GmrSD_C"/>
    <property type="match status" value="1"/>
</dbReference>
<evidence type="ECO:0000313" key="4">
    <source>
        <dbReference type="Proteomes" id="UP000662770"/>
    </source>
</evidence>
<evidence type="ECO:0000256" key="1">
    <source>
        <dbReference type="SAM" id="SignalP"/>
    </source>
</evidence>
<keyword evidence="3" id="KW-0255">Endonuclease</keyword>
<dbReference type="Gene3D" id="1.10.30.50">
    <property type="match status" value="1"/>
</dbReference>
<feature type="signal peptide" evidence="1">
    <location>
        <begin position="1"/>
        <end position="21"/>
    </location>
</feature>
<sequence>MKNLLSIVLLAASLLAYPAHALVKKSNSGICHDEGSRYFDKTKHFTPYQTLADCLNSGGRLPKGYVPKSASEYQPTSNHSSGAHYSRDKFGKGWADVDHDGQDTRQEILIAQNTGNLVFNDKGRVIRGRWVSMYSGNVIVNASEVDIDHIVPLSWAWKHGADKWTQAEREQFANDQRNLVAVEASLNRQKGDKGLDEWLPPTNQQQYTLRFKRIVALYKLTGE</sequence>
<evidence type="ECO:0000313" key="3">
    <source>
        <dbReference type="EMBL" id="QSX33763.1"/>
    </source>
</evidence>
<protein>
    <submittedName>
        <fullName evidence="3">HNH endonuclease</fullName>
    </submittedName>
</protein>
<keyword evidence="3" id="KW-0540">Nuclease</keyword>
<feature type="domain" description="GmrSD restriction endonucleases C-terminal" evidence="2">
    <location>
        <begin position="125"/>
        <end position="193"/>
    </location>
</feature>
<keyword evidence="1" id="KW-0732">Signal</keyword>
<dbReference type="GO" id="GO:0004519">
    <property type="term" value="F:endonuclease activity"/>
    <property type="evidence" value="ECO:0007669"/>
    <property type="project" value="UniProtKB-KW"/>
</dbReference>
<accession>A0ABX7QSA4</accession>
<organism evidence="3 4">
    <name type="scientific">Shewanella avicenniae</name>
    <dbReference type="NCBI Taxonomy" id="2814294"/>
    <lineage>
        <taxon>Bacteria</taxon>
        <taxon>Pseudomonadati</taxon>
        <taxon>Pseudomonadota</taxon>
        <taxon>Gammaproteobacteria</taxon>
        <taxon>Alteromonadales</taxon>
        <taxon>Shewanellaceae</taxon>
        <taxon>Shewanella</taxon>
    </lineage>
</organism>
<dbReference type="RefSeq" id="WP_207354974.1">
    <property type="nucleotide sequence ID" value="NZ_CP071503.1"/>
</dbReference>
<evidence type="ECO:0000259" key="2">
    <source>
        <dbReference type="Pfam" id="PF07510"/>
    </source>
</evidence>
<dbReference type="PANTHER" id="PTHR24094">
    <property type="entry name" value="SECRETED PROTEIN"/>
    <property type="match status" value="1"/>
</dbReference>
<gene>
    <name evidence="3" type="ORF">JYB87_00460</name>
</gene>
<proteinExistence type="predicted"/>
<keyword evidence="4" id="KW-1185">Reference proteome</keyword>
<dbReference type="Proteomes" id="UP000662770">
    <property type="component" value="Chromosome"/>
</dbReference>
<dbReference type="EMBL" id="CP071503">
    <property type="protein sequence ID" value="QSX33763.1"/>
    <property type="molecule type" value="Genomic_DNA"/>
</dbReference>
<feature type="chain" id="PRO_5045187145" evidence="1">
    <location>
        <begin position="22"/>
        <end position="223"/>
    </location>
</feature>
<reference evidence="3 4" key="1">
    <citation type="submission" date="2021-03" db="EMBL/GenBank/DDBJ databases">
        <title>Novel species identification of genus Shewanella.</title>
        <authorList>
            <person name="Liu G."/>
            <person name="Zhang Q."/>
        </authorList>
    </citation>
    <scope>NUCLEOTIDE SEQUENCE [LARGE SCALE GENOMIC DNA]</scope>
    <source>
        <strain evidence="3 4">FJAT-51800</strain>
    </source>
</reference>
<keyword evidence="3" id="KW-0378">Hydrolase</keyword>
<dbReference type="PANTHER" id="PTHR24094:SF15">
    <property type="entry name" value="AMP-DEPENDENT SYNTHETASE_LIGASE DOMAIN-CONTAINING PROTEIN-RELATED"/>
    <property type="match status" value="1"/>
</dbReference>